<organism evidence="1 2">
    <name type="scientific">Legionella steelei</name>
    <dbReference type="NCBI Taxonomy" id="947033"/>
    <lineage>
        <taxon>Bacteria</taxon>
        <taxon>Pseudomonadati</taxon>
        <taxon>Pseudomonadota</taxon>
        <taxon>Gammaproteobacteria</taxon>
        <taxon>Legionellales</taxon>
        <taxon>Legionellaceae</taxon>
        <taxon>Legionella</taxon>
    </lineage>
</organism>
<sequence length="174" mass="20093">MFNRLPLKLLVKMCHDLGEKCEDKLSFVSSYSSSLYRQKMECRLAAILATPTSKHFIQLLAYIQNDAEDGRAILLDETYKRILLEKRPKELPHWMLSLAECHLALVSVLLKDEDYKNSLSLSEFRYLMSNYPDLEALIKKDKINEPTEVPPLSINETEEIELDHSDCKTIAMCP</sequence>
<dbReference type="STRING" id="947033.Lste_1001"/>
<accession>A0A0W0ZGF2</accession>
<evidence type="ECO:0000313" key="1">
    <source>
        <dbReference type="EMBL" id="KTD67843.1"/>
    </source>
</evidence>
<protein>
    <submittedName>
        <fullName evidence="1">Uncharacterized protein</fullName>
    </submittedName>
</protein>
<evidence type="ECO:0000313" key="2">
    <source>
        <dbReference type="Proteomes" id="UP000054926"/>
    </source>
</evidence>
<dbReference type="PATRIC" id="fig|947033.5.peg.1070"/>
<dbReference type="Proteomes" id="UP000054926">
    <property type="component" value="Unassembled WGS sequence"/>
</dbReference>
<reference evidence="1 2" key="1">
    <citation type="submission" date="2015-11" db="EMBL/GenBank/DDBJ databases">
        <title>Genomic analysis of 38 Legionella species identifies large and diverse effector repertoires.</title>
        <authorList>
            <person name="Burstein D."/>
            <person name="Amaro F."/>
            <person name="Zusman T."/>
            <person name="Lifshitz Z."/>
            <person name="Cohen O."/>
            <person name="Gilbert J.A."/>
            <person name="Pupko T."/>
            <person name="Shuman H.A."/>
            <person name="Segal G."/>
        </authorList>
    </citation>
    <scope>NUCLEOTIDE SEQUENCE [LARGE SCALE GENOMIC DNA]</scope>
    <source>
        <strain evidence="1 2">IMVS3376</strain>
    </source>
</reference>
<dbReference type="OrthoDB" id="5637520at2"/>
<name>A0A0W0ZGF2_9GAMM</name>
<comment type="caution">
    <text evidence="1">The sequence shown here is derived from an EMBL/GenBank/DDBJ whole genome shotgun (WGS) entry which is preliminary data.</text>
</comment>
<keyword evidence="2" id="KW-1185">Reference proteome</keyword>
<proteinExistence type="predicted"/>
<dbReference type="EMBL" id="LNYY01000019">
    <property type="protein sequence ID" value="KTD67843.1"/>
    <property type="molecule type" value="Genomic_DNA"/>
</dbReference>
<gene>
    <name evidence="1" type="ORF">Lste_1001</name>
</gene>
<dbReference type="AlphaFoldDB" id="A0A0W0ZGF2"/>
<dbReference type="RefSeq" id="WP_058509986.1">
    <property type="nucleotide sequence ID" value="NZ_LNYY01000019.1"/>
</dbReference>